<dbReference type="PANTHER" id="PTHR35546">
    <property type="entry name" value="F-BOX PROTEIN INTERACTION DOMAIN PROTEIN-RELATED"/>
    <property type="match status" value="1"/>
</dbReference>
<keyword evidence="3" id="KW-1185">Reference proteome</keyword>
<evidence type="ECO:0000313" key="2">
    <source>
        <dbReference type="EMBL" id="PRQ36127.1"/>
    </source>
</evidence>
<organism evidence="2 3">
    <name type="scientific">Rosa chinensis</name>
    <name type="common">China rose</name>
    <dbReference type="NCBI Taxonomy" id="74649"/>
    <lineage>
        <taxon>Eukaryota</taxon>
        <taxon>Viridiplantae</taxon>
        <taxon>Streptophyta</taxon>
        <taxon>Embryophyta</taxon>
        <taxon>Tracheophyta</taxon>
        <taxon>Spermatophyta</taxon>
        <taxon>Magnoliopsida</taxon>
        <taxon>eudicotyledons</taxon>
        <taxon>Gunneridae</taxon>
        <taxon>Pentapetalae</taxon>
        <taxon>rosids</taxon>
        <taxon>fabids</taxon>
        <taxon>Rosales</taxon>
        <taxon>Rosaceae</taxon>
        <taxon>Rosoideae</taxon>
        <taxon>Rosoideae incertae sedis</taxon>
        <taxon>Rosa</taxon>
    </lineage>
</organism>
<dbReference type="OrthoDB" id="1164719at2759"/>
<dbReference type="OMA" id="MYSSETH"/>
<dbReference type="AlphaFoldDB" id="A0A2P6QPN6"/>
<proteinExistence type="predicted"/>
<reference evidence="2 3" key="1">
    <citation type="journal article" date="2018" name="Nat. Genet.">
        <title>The Rosa genome provides new insights in the design of modern roses.</title>
        <authorList>
            <person name="Bendahmane M."/>
        </authorList>
    </citation>
    <scope>NUCLEOTIDE SEQUENCE [LARGE SCALE GENOMIC DNA]</scope>
    <source>
        <strain evidence="3">cv. Old Blush</strain>
    </source>
</reference>
<dbReference type="SUPFAM" id="SSF81383">
    <property type="entry name" value="F-box domain"/>
    <property type="match status" value="1"/>
</dbReference>
<dbReference type="Proteomes" id="UP000238479">
    <property type="component" value="Chromosome 4"/>
</dbReference>
<protein>
    <submittedName>
        <fullName evidence="2">Putative F-box domain, galactose oxidase, beta-propeller</fullName>
    </submittedName>
</protein>
<evidence type="ECO:0000259" key="1">
    <source>
        <dbReference type="Pfam" id="PF00646"/>
    </source>
</evidence>
<accession>A0A2P6QPN6</accession>
<dbReference type="EMBL" id="PDCK01000042">
    <property type="protein sequence ID" value="PRQ36127.1"/>
    <property type="molecule type" value="Genomic_DNA"/>
</dbReference>
<dbReference type="InterPro" id="IPR001810">
    <property type="entry name" value="F-box_dom"/>
</dbReference>
<dbReference type="STRING" id="74649.A0A2P6QPN6"/>
<comment type="caution">
    <text evidence="2">The sequence shown here is derived from an EMBL/GenBank/DDBJ whole genome shotgun (WGS) entry which is preliminary data.</text>
</comment>
<evidence type="ECO:0000313" key="3">
    <source>
        <dbReference type="Proteomes" id="UP000238479"/>
    </source>
</evidence>
<name>A0A2P6QPN6_ROSCH</name>
<dbReference type="PANTHER" id="PTHR35546:SF25">
    <property type="entry name" value="F-BOX DOMAIN-CONTAINING PROTEIN"/>
    <property type="match status" value="1"/>
</dbReference>
<gene>
    <name evidence="2" type="ORF">RchiOBHm_Chr4g0388001</name>
</gene>
<dbReference type="Pfam" id="PF00646">
    <property type="entry name" value="F-box"/>
    <property type="match status" value="1"/>
</dbReference>
<feature type="domain" description="F-box" evidence="1">
    <location>
        <begin position="14"/>
        <end position="48"/>
    </location>
</feature>
<dbReference type="Gramene" id="PRQ36127">
    <property type="protein sequence ID" value="PRQ36127"/>
    <property type="gene ID" value="RchiOBHm_Chr4g0388001"/>
</dbReference>
<sequence length="444" mass="50450">MSSSAETVANIEGLLKQILISVPAPSLIRFKCVSKHWLSLISDPDFCRRHTLRNPNPKISAFFSSQTNEDTTINSITLGSPAGNPFKTLANSASALRILQSCNGLFLCYVEFPGEEEERNYPPVYVVNPTTNKFRALSAPSLAKKEEVYMFVRYGLAFDPSKSPHYTVVCVSHDILRGKRHSIEIYSSETGTWVKRFKALFFPSPSDEGRHIDTRRMPMHFDERSREGAVYCNGAIHWIRNRWEASLPFCSETDGVVETVGFERSKLDVLHYYDIGEESLRLAAATPPVPLVVKNIPLEKEQNFPTEFPHLIDRYFGESGGGCLYLIEVFEHCRTQFEVMEMERDYSGWFVKYHVDLSPVVAPRPGQDPNAFVVLFLSRDVETDGEDSSTDLWLHMPGKVVSYNLRTKSFKTSVELANRELFLALDDDEYEGDNYPYMETLACV</sequence>
<dbReference type="InterPro" id="IPR055290">
    <property type="entry name" value="At3g26010-like"/>
</dbReference>
<dbReference type="InterPro" id="IPR036047">
    <property type="entry name" value="F-box-like_dom_sf"/>
</dbReference>